<dbReference type="GO" id="GO:0031177">
    <property type="term" value="F:phosphopantetheine binding"/>
    <property type="evidence" value="ECO:0007669"/>
    <property type="project" value="TreeGrafter"/>
</dbReference>
<evidence type="ECO:0000313" key="2">
    <source>
        <dbReference type="EMBL" id="RXE60340.1"/>
    </source>
</evidence>
<dbReference type="EMBL" id="RLII01000002">
    <property type="protein sequence ID" value="RXE60340.1"/>
    <property type="molecule type" value="Genomic_DNA"/>
</dbReference>
<accession>A0A4Q0I7J2</accession>
<dbReference type="PANTHER" id="PTHR45527:SF14">
    <property type="entry name" value="PLIPASTATIN SYNTHASE SUBUNIT B"/>
    <property type="match status" value="1"/>
</dbReference>
<gene>
    <name evidence="2" type="ORF">EFD62_03735</name>
</gene>
<dbReference type="GO" id="GO:0044550">
    <property type="term" value="P:secondary metabolite biosynthetic process"/>
    <property type="evidence" value="ECO:0007669"/>
    <property type="project" value="TreeGrafter"/>
</dbReference>
<dbReference type="Pfam" id="PF00501">
    <property type="entry name" value="AMP-binding"/>
    <property type="match status" value="1"/>
</dbReference>
<dbReference type="Gene3D" id="2.30.38.10">
    <property type="entry name" value="Luciferase, Domain 3"/>
    <property type="match status" value="1"/>
</dbReference>
<dbReference type="InterPro" id="IPR020845">
    <property type="entry name" value="AMP-binding_CS"/>
</dbReference>
<dbReference type="GO" id="GO:0005829">
    <property type="term" value="C:cytosol"/>
    <property type="evidence" value="ECO:0007669"/>
    <property type="project" value="TreeGrafter"/>
</dbReference>
<dbReference type="AlphaFoldDB" id="A0A4Q0I7J2"/>
<dbReference type="InterPro" id="IPR010071">
    <property type="entry name" value="AA_adenyl_dom"/>
</dbReference>
<dbReference type="InterPro" id="IPR045851">
    <property type="entry name" value="AMP-bd_C_sf"/>
</dbReference>
<dbReference type="Gene3D" id="3.30.300.30">
    <property type="match status" value="1"/>
</dbReference>
<name>A0A4Q0I7J2_9FIRM</name>
<evidence type="ECO:0000259" key="1">
    <source>
        <dbReference type="Pfam" id="PF00501"/>
    </source>
</evidence>
<dbReference type="OrthoDB" id="9778383at2"/>
<evidence type="ECO:0000313" key="3">
    <source>
        <dbReference type="Proteomes" id="UP000289166"/>
    </source>
</evidence>
<dbReference type="PRINTS" id="PR00154">
    <property type="entry name" value="AMPBINDING"/>
</dbReference>
<dbReference type="SUPFAM" id="SSF56801">
    <property type="entry name" value="Acetyl-CoA synthetase-like"/>
    <property type="match status" value="1"/>
</dbReference>
<keyword evidence="3" id="KW-1185">Reference proteome</keyword>
<dbReference type="GO" id="GO:0043041">
    <property type="term" value="P:amino acid activation for nonribosomal peptide biosynthetic process"/>
    <property type="evidence" value="ECO:0007669"/>
    <property type="project" value="TreeGrafter"/>
</dbReference>
<dbReference type="RefSeq" id="WP_128705754.1">
    <property type="nucleotide sequence ID" value="NZ_RLII01000002.1"/>
</dbReference>
<dbReference type="InterPro" id="IPR020459">
    <property type="entry name" value="AMP-binding"/>
</dbReference>
<comment type="caution">
    <text evidence="2">The sequence shown here is derived from an EMBL/GenBank/DDBJ whole genome shotgun (WGS) entry which is preliminary data.</text>
</comment>
<dbReference type="NCBIfam" id="TIGR01733">
    <property type="entry name" value="AA-adenyl-dom"/>
    <property type="match status" value="1"/>
</dbReference>
<dbReference type="PROSITE" id="PS00455">
    <property type="entry name" value="AMP_BINDING"/>
    <property type="match status" value="1"/>
</dbReference>
<dbReference type="Gene3D" id="3.40.50.980">
    <property type="match status" value="2"/>
</dbReference>
<dbReference type="PANTHER" id="PTHR45527">
    <property type="entry name" value="NONRIBOSOMAL PEPTIDE SYNTHETASE"/>
    <property type="match status" value="1"/>
</dbReference>
<sequence>MELKHNIYDVIFKRLKQSGDVEFLHYKNNVYTFKEIDILSDNLAYLLKLKGIGPNMLVGVYLERSADMLIALLAVLKAGGAFLPLEPNYPIERNRFIISDAKLDCIIVHNKYKDDLGIDESKMICLAADWKEKSTSCEPFEMLVQVDNDNLAYVMYTSGSTGKPKGVMIQQKALVNLIISIQNKICLTEKDVFLAVTTLCFDISILELFLPIYAKAKLVIAEQEIVADAKRLIQKIEDMDVTIMQATPSTWRMLLDSSWSGSRNMAILCGGEALSKKLAMSLLKKCRNLWNMYGPTETTIWSLIGKVSEDDQKISIGYPIDNTVVYILDDNMNEVAYGEIGELYIGGLGVAKGYLNRPEVTQERFIQNPIDDRCDIIYKTGDLVRRLDNNSLEYIQRADFQVKIRGFRIELNEIESMAISMGLPSSSVQHSCVQVATLLEHAFVAHNHRHILRMQFYGMFHPLGHMQDI</sequence>
<feature type="domain" description="AMP-dependent synthetase/ligase" evidence="1">
    <location>
        <begin position="13"/>
        <end position="355"/>
    </location>
</feature>
<reference evidence="3" key="1">
    <citation type="submission" date="2018-11" db="EMBL/GenBank/DDBJ databases">
        <title>Genome sequencing of a novel mesophilic and cellulolytic organism within the genus Hungateiclostridium.</title>
        <authorList>
            <person name="Rettenmaier R."/>
            <person name="Liebl W."/>
            <person name="Zverlov V."/>
        </authorList>
    </citation>
    <scope>NUCLEOTIDE SEQUENCE [LARGE SCALE GENOMIC DNA]</scope>
    <source>
        <strain evidence="3">N2K1</strain>
    </source>
</reference>
<protein>
    <submittedName>
        <fullName evidence="2">Amino acid adenylation domain-containing protein</fullName>
    </submittedName>
</protein>
<organism evidence="2 3">
    <name type="scientific">Acetivibrio mesophilus</name>
    <dbReference type="NCBI Taxonomy" id="2487273"/>
    <lineage>
        <taxon>Bacteria</taxon>
        <taxon>Bacillati</taxon>
        <taxon>Bacillota</taxon>
        <taxon>Clostridia</taxon>
        <taxon>Eubacteriales</taxon>
        <taxon>Oscillospiraceae</taxon>
        <taxon>Acetivibrio</taxon>
    </lineage>
</organism>
<dbReference type="FunFam" id="3.40.50.980:FF:000001">
    <property type="entry name" value="Non-ribosomal peptide synthetase"/>
    <property type="match status" value="1"/>
</dbReference>
<dbReference type="InterPro" id="IPR000873">
    <property type="entry name" value="AMP-dep_synth/lig_dom"/>
</dbReference>
<dbReference type="Proteomes" id="UP000289166">
    <property type="component" value="Unassembled WGS sequence"/>
</dbReference>
<proteinExistence type="predicted"/>